<dbReference type="Gene3D" id="2.160.20.110">
    <property type="match status" value="2"/>
</dbReference>
<proteinExistence type="predicted"/>
<protein>
    <recommendedName>
        <fullName evidence="3">GLUG domain-containing protein</fullName>
    </recommendedName>
</protein>
<name>A0A7W5ULI8_9BACT</name>
<dbReference type="Proteomes" id="UP000541425">
    <property type="component" value="Unassembled WGS sequence"/>
</dbReference>
<organism evidence="1 2">
    <name type="scientific">Alloprevotella rava</name>
    <dbReference type="NCBI Taxonomy" id="671218"/>
    <lineage>
        <taxon>Bacteria</taxon>
        <taxon>Pseudomonadati</taxon>
        <taxon>Bacteroidota</taxon>
        <taxon>Bacteroidia</taxon>
        <taxon>Bacteroidales</taxon>
        <taxon>Prevotellaceae</taxon>
        <taxon>Alloprevotella</taxon>
    </lineage>
</organism>
<evidence type="ECO:0008006" key="3">
    <source>
        <dbReference type="Google" id="ProtNLM"/>
    </source>
</evidence>
<dbReference type="EMBL" id="JACICA010000025">
    <property type="protein sequence ID" value="MBB3703702.1"/>
    <property type="molecule type" value="Genomic_DNA"/>
</dbReference>
<dbReference type="AlphaFoldDB" id="A0A7W5ULI8"/>
<comment type="caution">
    <text evidence="1">The sequence shown here is derived from an EMBL/GenBank/DDBJ whole genome shotgun (WGS) entry which is preliminary data.</text>
</comment>
<sequence length="507" mass="54399">MKNLTIAGTVTAPANTDNYHTAGLVGFSENTTLQNCIVKAAIHLGKTGDQYSGGLIGHILSNNTTIKDCAFIGSITGDNGNVSNIAGLIAWGDAGTTTISNSYVNATYTNVSGLNAILRRDKGSQNNLSHVYYSEKSKGINPDHNKNGNLGEQVTADQLKNGYVAYKLQNSRNNTVWGQVLGSNNEPLLTADRAKRVYKVDFTYNSQVRATRYANSGKTIYGSMPTFTAKDLLGSDYNEHHYYSGIAFEGGFSASTNVTADKRVTVSFTEKDCYEIASKENWKEFCDLVNGGQTKLNAKMTANVDLGSDITMAGIYATCKYSGTFDGQNHTLTINWNAGSENEIAPFLIVNDATIRNLRTQGEIKANSHGLSGLVGDAYGTTTLSGCVSAVNITSSYNDGGCDAAGIIECVRDNAKVTITDCIVKGKFTATTDNGKKYMGGFVCNQEGTCTLTNCLYIGKNNATGGYTFAKNANTDHCYYLNTCGKAQGDRVTEEQLKNGEVAYKLQ</sequence>
<feature type="non-terminal residue" evidence="1">
    <location>
        <position position="507"/>
    </location>
</feature>
<accession>A0A7W5ULI8</accession>
<evidence type="ECO:0000313" key="2">
    <source>
        <dbReference type="Proteomes" id="UP000541425"/>
    </source>
</evidence>
<reference evidence="1 2" key="1">
    <citation type="submission" date="2020-08" db="EMBL/GenBank/DDBJ databases">
        <title>Genomic Encyclopedia of Type Strains, Phase IV (KMG-IV): sequencing the most valuable type-strain genomes for metagenomic binning, comparative biology and taxonomic classification.</title>
        <authorList>
            <person name="Goeker M."/>
        </authorList>
    </citation>
    <scope>NUCLEOTIDE SEQUENCE [LARGE SCALE GENOMIC DNA]</scope>
    <source>
        <strain evidence="1 2">DSM 22548</strain>
    </source>
</reference>
<gene>
    <name evidence="1" type="ORF">FHS60_002203</name>
</gene>
<evidence type="ECO:0000313" key="1">
    <source>
        <dbReference type="EMBL" id="MBB3703702.1"/>
    </source>
</evidence>